<proteinExistence type="predicted"/>
<feature type="domain" description="Major facilitator superfamily (MFS) profile" evidence="8">
    <location>
        <begin position="84"/>
        <end position="552"/>
    </location>
</feature>
<evidence type="ECO:0000259" key="8">
    <source>
        <dbReference type="PROSITE" id="PS50850"/>
    </source>
</evidence>
<evidence type="ECO:0000256" key="5">
    <source>
        <dbReference type="ARBA" id="ARBA00023136"/>
    </source>
</evidence>
<evidence type="ECO:0000256" key="4">
    <source>
        <dbReference type="ARBA" id="ARBA00022989"/>
    </source>
</evidence>
<evidence type="ECO:0000313" key="9">
    <source>
        <dbReference type="EMBL" id="RVX70706.1"/>
    </source>
</evidence>
<dbReference type="PANTHER" id="PTHR23501:SF109">
    <property type="entry name" value="MAJOR FACILITATOR SUPERFAMILY (MFS) PROFILE DOMAIN-CONTAINING PROTEIN-RELATED"/>
    <property type="match status" value="1"/>
</dbReference>
<feature type="transmembrane region" description="Helical" evidence="7">
    <location>
        <begin position="357"/>
        <end position="378"/>
    </location>
</feature>
<dbReference type="PANTHER" id="PTHR23501">
    <property type="entry name" value="MAJOR FACILITATOR SUPERFAMILY"/>
    <property type="match status" value="1"/>
</dbReference>
<dbReference type="PROSITE" id="PS00216">
    <property type="entry name" value="SUGAR_TRANSPORT_1"/>
    <property type="match status" value="1"/>
</dbReference>
<evidence type="ECO:0000256" key="2">
    <source>
        <dbReference type="ARBA" id="ARBA00022448"/>
    </source>
</evidence>
<comment type="subcellular location">
    <subcellularLocation>
        <location evidence="1">Membrane</location>
        <topology evidence="1">Multi-pass membrane protein</topology>
    </subcellularLocation>
</comment>
<dbReference type="GO" id="GO:0022857">
    <property type="term" value="F:transmembrane transporter activity"/>
    <property type="evidence" value="ECO:0007669"/>
    <property type="project" value="InterPro"/>
</dbReference>
<organism evidence="9 10">
    <name type="scientific">Exophiala mesophila</name>
    <name type="common">Black yeast-like fungus</name>
    <dbReference type="NCBI Taxonomy" id="212818"/>
    <lineage>
        <taxon>Eukaryota</taxon>
        <taxon>Fungi</taxon>
        <taxon>Dikarya</taxon>
        <taxon>Ascomycota</taxon>
        <taxon>Pezizomycotina</taxon>
        <taxon>Eurotiomycetes</taxon>
        <taxon>Chaetothyriomycetidae</taxon>
        <taxon>Chaetothyriales</taxon>
        <taxon>Herpotrichiellaceae</taxon>
        <taxon>Exophiala</taxon>
    </lineage>
</organism>
<keyword evidence="4 7" id="KW-1133">Transmembrane helix</keyword>
<feature type="transmembrane region" description="Helical" evidence="7">
    <location>
        <begin position="154"/>
        <end position="172"/>
    </location>
</feature>
<keyword evidence="3 7" id="KW-0812">Transmembrane</keyword>
<accession>A0A438N4P6</accession>
<evidence type="ECO:0000256" key="6">
    <source>
        <dbReference type="SAM" id="MobiDB-lite"/>
    </source>
</evidence>
<evidence type="ECO:0000313" key="10">
    <source>
        <dbReference type="Proteomes" id="UP000288859"/>
    </source>
</evidence>
<dbReference type="SUPFAM" id="SSF103473">
    <property type="entry name" value="MFS general substrate transporter"/>
    <property type="match status" value="1"/>
</dbReference>
<dbReference type="OrthoDB" id="2587356at2759"/>
<dbReference type="InterPro" id="IPR020846">
    <property type="entry name" value="MFS_dom"/>
</dbReference>
<sequence>MTLERKMSTSNQEYELPSSKRSSQRVEEFDPPVDLKVTPPMFHQSAAPVEGDPTDDGTHKLNFQIIASIIVRTSTAAKYLIDGLMLTYKQQALTFTYEASLLTYILPISVLLTINADIGPASQLNWVAISSSLSAAVVQTIAGRCSDIFGRRNFYLAGNLLGLIGCAIACRSTNINTIIAGFTLTGIASAFQTLAFAAACEIVPKRYRGLTVAFINIAAIPGSAFGAVVAYALVATLSWRWTFYIPIIANGIAFILIALFYFPPDFKNLHPDGKSRFQQVKELDYLGLLLLGGGLASLLIGISFGDNPHSWKSAPVLTPLILGAVTVTVAFPAWEIYSPGWITKLCPPEIFKEIRGFTLPLVVTFVSGMMFTALAVLWPQVGGFVCGVLFSTIGKAKWQFVVATFLQTAFVASISTVTQHTPARAIALVSIAALSIGASQLSALLITQLGVPDEHIGVATGLTACVRSTGGAVAVAVYSSVMQSSVAKHLVPDVAAAVVQSGLPLEEVESFIVALTSGSLGDFGVSVTPAIIAAGIDAMQTVFSNAFRQIYLVSIAFGCVSCFAVVFIRDIDHKLTMHTATKLRGNLFSELTKDKVMVTDANEKSVSAKTADV</sequence>
<feature type="transmembrane region" description="Helical" evidence="7">
    <location>
        <begin position="178"/>
        <end position="200"/>
    </location>
</feature>
<feature type="transmembrane region" description="Helical" evidence="7">
    <location>
        <begin position="241"/>
        <end position="262"/>
    </location>
</feature>
<feature type="transmembrane region" description="Helical" evidence="7">
    <location>
        <begin position="316"/>
        <end position="337"/>
    </location>
</feature>
<reference evidence="9 10" key="1">
    <citation type="submission" date="2017-03" db="EMBL/GenBank/DDBJ databases">
        <title>Genomes of endolithic fungi from Antarctica.</title>
        <authorList>
            <person name="Coleine C."/>
            <person name="Masonjones S."/>
            <person name="Stajich J.E."/>
        </authorList>
    </citation>
    <scope>NUCLEOTIDE SEQUENCE [LARGE SCALE GENOMIC DNA]</scope>
    <source>
        <strain evidence="9 10">CCFEE 6314</strain>
    </source>
</reference>
<evidence type="ECO:0000256" key="7">
    <source>
        <dbReference type="SAM" id="Phobius"/>
    </source>
</evidence>
<dbReference type="InterPro" id="IPR010573">
    <property type="entry name" value="MFS_Str1/Tri12-like"/>
</dbReference>
<dbReference type="PROSITE" id="PS50850">
    <property type="entry name" value="MFS"/>
    <property type="match status" value="1"/>
</dbReference>
<keyword evidence="5 7" id="KW-0472">Membrane</keyword>
<feature type="transmembrane region" description="Helical" evidence="7">
    <location>
        <begin position="549"/>
        <end position="568"/>
    </location>
</feature>
<dbReference type="InterPro" id="IPR036259">
    <property type="entry name" value="MFS_trans_sf"/>
</dbReference>
<feature type="transmembrane region" description="Helical" evidence="7">
    <location>
        <begin position="283"/>
        <end position="304"/>
    </location>
</feature>
<keyword evidence="2" id="KW-0813">Transport</keyword>
<protein>
    <recommendedName>
        <fullName evidence="8">Major facilitator superfamily (MFS) profile domain-containing protein</fullName>
    </recommendedName>
</protein>
<dbReference type="EMBL" id="NAJM01000021">
    <property type="protein sequence ID" value="RVX70706.1"/>
    <property type="molecule type" value="Genomic_DNA"/>
</dbReference>
<feature type="transmembrane region" description="Helical" evidence="7">
    <location>
        <begin position="212"/>
        <end position="235"/>
    </location>
</feature>
<dbReference type="Proteomes" id="UP000288859">
    <property type="component" value="Unassembled WGS sequence"/>
</dbReference>
<evidence type="ECO:0000256" key="3">
    <source>
        <dbReference type="ARBA" id="ARBA00022692"/>
    </source>
</evidence>
<evidence type="ECO:0000256" key="1">
    <source>
        <dbReference type="ARBA" id="ARBA00004141"/>
    </source>
</evidence>
<dbReference type="GO" id="GO:0005886">
    <property type="term" value="C:plasma membrane"/>
    <property type="evidence" value="ECO:0007669"/>
    <property type="project" value="TreeGrafter"/>
</dbReference>
<feature type="transmembrane region" description="Helical" evidence="7">
    <location>
        <begin position="398"/>
        <end position="418"/>
    </location>
</feature>
<dbReference type="InterPro" id="IPR005829">
    <property type="entry name" value="Sugar_transporter_CS"/>
</dbReference>
<dbReference type="Pfam" id="PF06609">
    <property type="entry name" value="TRI12"/>
    <property type="match status" value="2"/>
</dbReference>
<dbReference type="VEuPathDB" id="FungiDB:PV10_05095"/>
<name>A0A438N4P6_EXOME</name>
<dbReference type="AlphaFoldDB" id="A0A438N4P6"/>
<gene>
    <name evidence="9" type="ORF">B0A52_05356</name>
</gene>
<dbReference type="Gene3D" id="1.20.1250.20">
    <property type="entry name" value="MFS general substrate transporter like domains"/>
    <property type="match status" value="1"/>
</dbReference>
<feature type="transmembrane region" description="Helical" evidence="7">
    <location>
        <begin position="425"/>
        <end position="446"/>
    </location>
</feature>
<feature type="region of interest" description="Disordered" evidence="6">
    <location>
        <begin position="1"/>
        <end position="33"/>
    </location>
</feature>
<comment type="caution">
    <text evidence="9">The sequence shown here is derived from an EMBL/GenBank/DDBJ whole genome shotgun (WGS) entry which is preliminary data.</text>
</comment>